<dbReference type="GeneID" id="41990908"/>
<reference evidence="2 3" key="1">
    <citation type="submission" date="2018-06" db="EMBL/GenBank/DDBJ databases">
        <title>Fusarium incarnatum-equiseti species complex species 28.</title>
        <authorList>
            <person name="Gardiner D.M."/>
        </authorList>
    </citation>
    <scope>NUCLEOTIDE SEQUENCE [LARGE SCALE GENOMIC DNA]</scope>
    <source>
        <strain evidence="2 3">FIESC_28</strain>
    </source>
</reference>
<proteinExistence type="predicted"/>
<sequence length="325" mass="36845">MGLSDLFCWRRLRDISPDSVRVVERHSRQRPSHRRQRRQTSPPNSSQGTVQVRDTHAHPSHQRRLSRRQQRTRQRRQREGSWRERDPQSDSDAYQTSLSTYNADRGQPGTRIPADNESGRDSQSGSDVYRTNISINIANRSRPASSEPADNEREISDAHQSGFSVNDLHSNQQAFSELSASEMRNGSQLHSAEFQDNLSLSHLGSSQQAPSDISQIFPLALSAVPIPEADEEVTIDIADIPIPTPPPSEFISHLHQHSEDSTFDLMQQYLSYEESLRKVFANPPTGGNNIDDFANLISIYDNPHIHSITTDRDDDVLNSRYIMKL</sequence>
<evidence type="ECO:0000256" key="1">
    <source>
        <dbReference type="SAM" id="MobiDB-lite"/>
    </source>
</evidence>
<gene>
    <name evidence="2" type="ORF">FIESC28_01462</name>
</gene>
<accession>A0A366S8U6</accession>
<organism evidence="2 3">
    <name type="scientific">Fusarium coffeatum</name>
    <dbReference type="NCBI Taxonomy" id="231269"/>
    <lineage>
        <taxon>Eukaryota</taxon>
        <taxon>Fungi</taxon>
        <taxon>Dikarya</taxon>
        <taxon>Ascomycota</taxon>
        <taxon>Pezizomycotina</taxon>
        <taxon>Sordariomycetes</taxon>
        <taxon>Hypocreomycetidae</taxon>
        <taxon>Hypocreales</taxon>
        <taxon>Nectriaceae</taxon>
        <taxon>Fusarium</taxon>
        <taxon>Fusarium incarnatum-equiseti species complex</taxon>
    </lineage>
</organism>
<evidence type="ECO:0000313" key="3">
    <source>
        <dbReference type="Proteomes" id="UP000253153"/>
    </source>
</evidence>
<feature type="compositionally biased region" description="Polar residues" evidence="1">
    <location>
        <begin position="90"/>
        <end position="102"/>
    </location>
</feature>
<feature type="region of interest" description="Disordered" evidence="1">
    <location>
        <begin position="21"/>
        <end position="155"/>
    </location>
</feature>
<dbReference type="RefSeq" id="XP_031020300.1">
    <property type="nucleotide sequence ID" value="XM_031155612.1"/>
</dbReference>
<comment type="caution">
    <text evidence="2">The sequence shown here is derived from an EMBL/GenBank/DDBJ whole genome shotgun (WGS) entry which is preliminary data.</text>
</comment>
<evidence type="ECO:0000313" key="2">
    <source>
        <dbReference type="EMBL" id="RBR25709.1"/>
    </source>
</evidence>
<dbReference type="EMBL" id="QKXC01000036">
    <property type="protein sequence ID" value="RBR25709.1"/>
    <property type="molecule type" value="Genomic_DNA"/>
</dbReference>
<dbReference type="AlphaFoldDB" id="A0A366S8U6"/>
<feature type="compositionally biased region" description="Basic and acidic residues" evidence="1">
    <location>
        <begin position="77"/>
        <end position="88"/>
    </location>
</feature>
<dbReference type="Proteomes" id="UP000253153">
    <property type="component" value="Unassembled WGS sequence"/>
</dbReference>
<feature type="compositionally biased region" description="Polar residues" evidence="1">
    <location>
        <begin position="121"/>
        <end position="144"/>
    </location>
</feature>
<feature type="compositionally biased region" description="Basic residues" evidence="1">
    <location>
        <begin position="27"/>
        <end position="38"/>
    </location>
</feature>
<name>A0A366S8U6_9HYPO</name>
<keyword evidence="3" id="KW-1185">Reference proteome</keyword>
<feature type="compositionally biased region" description="Basic residues" evidence="1">
    <location>
        <begin position="58"/>
        <end position="76"/>
    </location>
</feature>
<protein>
    <submittedName>
        <fullName evidence="2">Uncharacterized protein</fullName>
    </submittedName>
</protein>